<proteinExistence type="predicted"/>
<evidence type="ECO:0000313" key="3">
    <source>
        <dbReference type="Proteomes" id="UP000621455"/>
    </source>
</evidence>
<name>A0ABX0NIC8_9BURK</name>
<evidence type="ECO:0000259" key="1">
    <source>
        <dbReference type="Pfam" id="PF13021"/>
    </source>
</evidence>
<protein>
    <submittedName>
        <fullName evidence="2">DUF3885 domain-containing protein</fullName>
    </submittedName>
</protein>
<keyword evidence="3" id="KW-1185">Reference proteome</keyword>
<accession>A0ABX0NIC8</accession>
<sequence length="211" mass="24291">MKLREHIEKLVDGKPYRHALFYNFPGGLRLRMSEGGDYFGRVLTALRKATAVCEDVFAGADTMVVHLQRYATPKRFDLRFALKQLDLAGITIPRARDIWAELVPRDEPDDDDNWWVHLVFELPRSQLQNLLWCAFACDVWELRPNPHCLVYLINPELGLIVHPYDDRGMDVIGKNGSALKHLYTVHQTLLLEYDLDVMYQTFAVDATGPAH</sequence>
<reference evidence="2 3" key="1">
    <citation type="submission" date="2019-10" db="EMBL/GenBank/DDBJ databases">
        <title>Taxonomy of Antarctic Massilia spp.: description of Massilia rubra sp. nov., Massilia aquatica sp. nov., Massilia mucilaginosa sp. nov., Massilia frigida sp. nov. isolated from streams, lakes and regoliths.</title>
        <authorList>
            <person name="Holochova P."/>
            <person name="Sedlacek I."/>
            <person name="Kralova S."/>
            <person name="Maslanova I."/>
            <person name="Busse H.-J."/>
            <person name="Stankova E."/>
            <person name="Vrbovska V."/>
            <person name="Kovarovic V."/>
            <person name="Bartak M."/>
            <person name="Svec P."/>
            <person name="Pantucek R."/>
        </authorList>
    </citation>
    <scope>NUCLEOTIDE SEQUENCE [LARGE SCALE GENOMIC DNA]</scope>
    <source>
        <strain evidence="2 3">CCM 8695</strain>
    </source>
</reference>
<dbReference type="RefSeq" id="WP_167092968.1">
    <property type="nucleotide sequence ID" value="NZ_WHJG01000050.1"/>
</dbReference>
<organism evidence="2 3">
    <name type="scientific">Massilia frigida</name>
    <dbReference type="NCBI Taxonomy" id="2609281"/>
    <lineage>
        <taxon>Bacteria</taxon>
        <taxon>Pseudomonadati</taxon>
        <taxon>Pseudomonadota</taxon>
        <taxon>Betaproteobacteria</taxon>
        <taxon>Burkholderiales</taxon>
        <taxon>Oxalobacteraceae</taxon>
        <taxon>Telluria group</taxon>
        <taxon>Massilia</taxon>
    </lineage>
</organism>
<dbReference type="EMBL" id="WHJG01000050">
    <property type="protein sequence ID" value="NHZ83346.1"/>
    <property type="molecule type" value="Genomic_DNA"/>
</dbReference>
<dbReference type="InterPro" id="IPR024976">
    <property type="entry name" value="DUF3885"/>
</dbReference>
<dbReference type="Pfam" id="PF13021">
    <property type="entry name" value="DUF3885"/>
    <property type="match status" value="1"/>
</dbReference>
<gene>
    <name evidence="2" type="ORF">F2P44_29330</name>
</gene>
<evidence type="ECO:0000313" key="2">
    <source>
        <dbReference type="EMBL" id="NHZ83346.1"/>
    </source>
</evidence>
<comment type="caution">
    <text evidence="2">The sequence shown here is derived from an EMBL/GenBank/DDBJ whole genome shotgun (WGS) entry which is preliminary data.</text>
</comment>
<dbReference type="Proteomes" id="UP000621455">
    <property type="component" value="Unassembled WGS sequence"/>
</dbReference>
<feature type="domain" description="DUF3885" evidence="1">
    <location>
        <begin position="16"/>
        <end position="194"/>
    </location>
</feature>